<evidence type="ECO:0000256" key="3">
    <source>
        <dbReference type="ARBA" id="ARBA00029447"/>
    </source>
</evidence>
<dbReference type="PANTHER" id="PTHR32089:SF112">
    <property type="entry name" value="LYSOZYME-LIKE PROTEIN-RELATED"/>
    <property type="match status" value="1"/>
</dbReference>
<dbReference type="GO" id="GO:0006935">
    <property type="term" value="P:chemotaxis"/>
    <property type="evidence" value="ECO:0007669"/>
    <property type="project" value="InterPro"/>
</dbReference>
<evidence type="ECO:0000313" key="7">
    <source>
        <dbReference type="Proteomes" id="UP000282818"/>
    </source>
</evidence>
<keyword evidence="7" id="KW-1185">Reference proteome</keyword>
<keyword evidence="2 4" id="KW-0807">Transducer</keyword>
<dbReference type="RefSeq" id="WP_127694859.1">
    <property type="nucleotide sequence ID" value="NZ_SACQ01000006.1"/>
</dbReference>
<proteinExistence type="inferred from homology"/>
<evidence type="ECO:0000259" key="5">
    <source>
        <dbReference type="PROSITE" id="PS50111"/>
    </source>
</evidence>
<gene>
    <name evidence="6" type="ORF">EOE65_13570</name>
</gene>
<reference evidence="6 7" key="1">
    <citation type="submission" date="2019-01" db="EMBL/GenBank/DDBJ databases">
        <authorList>
            <person name="Chen W.-M."/>
        </authorList>
    </citation>
    <scope>NUCLEOTIDE SEQUENCE [LARGE SCALE GENOMIC DNA]</scope>
    <source>
        <strain evidence="6 7">HPM-16</strain>
    </source>
</reference>
<name>A0A437Q6D6_9GAMM</name>
<dbReference type="AlphaFoldDB" id="A0A437Q6D6"/>
<dbReference type="EMBL" id="SACQ01000006">
    <property type="protein sequence ID" value="RVU30074.1"/>
    <property type="molecule type" value="Genomic_DNA"/>
</dbReference>
<protein>
    <recommendedName>
        <fullName evidence="5">Methyl-accepting transducer domain-containing protein</fullName>
    </recommendedName>
</protein>
<dbReference type="Proteomes" id="UP000282818">
    <property type="component" value="Unassembled WGS sequence"/>
</dbReference>
<dbReference type="GO" id="GO:0004888">
    <property type="term" value="F:transmembrane signaling receptor activity"/>
    <property type="evidence" value="ECO:0007669"/>
    <property type="project" value="InterPro"/>
</dbReference>
<evidence type="ECO:0000313" key="6">
    <source>
        <dbReference type="EMBL" id="RVU30074.1"/>
    </source>
</evidence>
<dbReference type="SUPFAM" id="SSF58104">
    <property type="entry name" value="Methyl-accepting chemotaxis protein (MCP) signaling domain"/>
    <property type="match status" value="1"/>
</dbReference>
<sequence length="396" mass="42933">MSNKWGVFLAVAAAAVLVLGEILGSLVLRWVAEAGLIIGLVGALLQSQSGSAATEGAPESVEQTRIGHVDGGSIKPALDEVRETLEFEARIINQEVDRVDHLIKDAVQTMGSCFHQMNQLSSEQGNCVFEIINKTSDNGDDGLNMQDFLNDAGEVLDQFVDMMVIVSRNSLETVHQIDDMVNQLTEIFSLIESVEGLASQTNLLALNASIEAARAGEAGRGFAVVADEVRSLSISSAELNSQIRDKITSANGSISLLRESVGKMASSDISETIETKERVGKMLVNVGSMNTFIAERVESISQVGQQMEVAVGDATRSLQFEDISSQALQSLHHNINSLQEISNGLRAIQFIDPKETSAQLEEILITCRRLREQGAERNRARTVSQVDMEEGEVELF</sequence>
<comment type="subcellular location">
    <subcellularLocation>
        <location evidence="1">Membrane</location>
    </subcellularLocation>
</comment>
<evidence type="ECO:0000256" key="4">
    <source>
        <dbReference type="PROSITE-ProRule" id="PRU00284"/>
    </source>
</evidence>
<dbReference type="InterPro" id="IPR004089">
    <property type="entry name" value="MCPsignal_dom"/>
</dbReference>
<dbReference type="PRINTS" id="PR00260">
    <property type="entry name" value="CHEMTRNSDUCR"/>
</dbReference>
<comment type="similarity">
    <text evidence="3">Belongs to the methyl-accepting chemotaxis (MCP) protein family.</text>
</comment>
<evidence type="ECO:0000256" key="1">
    <source>
        <dbReference type="ARBA" id="ARBA00004370"/>
    </source>
</evidence>
<evidence type="ECO:0000256" key="2">
    <source>
        <dbReference type="ARBA" id="ARBA00023224"/>
    </source>
</evidence>
<dbReference type="GO" id="GO:0016020">
    <property type="term" value="C:membrane"/>
    <property type="evidence" value="ECO:0007669"/>
    <property type="project" value="UniProtKB-SubCell"/>
</dbReference>
<dbReference type="Pfam" id="PF00015">
    <property type="entry name" value="MCPsignal"/>
    <property type="match status" value="1"/>
</dbReference>
<feature type="domain" description="Methyl-accepting transducer" evidence="5">
    <location>
        <begin position="150"/>
        <end position="322"/>
    </location>
</feature>
<dbReference type="GO" id="GO:0007165">
    <property type="term" value="P:signal transduction"/>
    <property type="evidence" value="ECO:0007669"/>
    <property type="project" value="UniProtKB-KW"/>
</dbReference>
<dbReference type="InterPro" id="IPR004090">
    <property type="entry name" value="Chemotax_Me-accpt_rcpt"/>
</dbReference>
<comment type="caution">
    <text evidence="6">The sequence shown here is derived from an EMBL/GenBank/DDBJ whole genome shotgun (WGS) entry which is preliminary data.</text>
</comment>
<dbReference type="Gene3D" id="1.10.287.950">
    <property type="entry name" value="Methyl-accepting chemotaxis protein"/>
    <property type="match status" value="1"/>
</dbReference>
<accession>A0A437Q6D6</accession>
<dbReference type="PANTHER" id="PTHR32089">
    <property type="entry name" value="METHYL-ACCEPTING CHEMOTAXIS PROTEIN MCPB"/>
    <property type="match status" value="1"/>
</dbReference>
<dbReference type="PROSITE" id="PS50111">
    <property type="entry name" value="CHEMOTAXIS_TRANSDUC_2"/>
    <property type="match status" value="1"/>
</dbReference>
<organism evidence="6 7">
    <name type="scientific">Neptunomonas marina</name>
    <dbReference type="NCBI Taxonomy" id="1815562"/>
    <lineage>
        <taxon>Bacteria</taxon>
        <taxon>Pseudomonadati</taxon>
        <taxon>Pseudomonadota</taxon>
        <taxon>Gammaproteobacteria</taxon>
        <taxon>Oceanospirillales</taxon>
        <taxon>Oceanospirillaceae</taxon>
        <taxon>Neptunomonas</taxon>
    </lineage>
</organism>
<dbReference type="SMART" id="SM00283">
    <property type="entry name" value="MA"/>
    <property type="match status" value="1"/>
</dbReference>